<feature type="compositionally biased region" description="Basic and acidic residues" evidence="1">
    <location>
        <begin position="310"/>
        <end position="321"/>
    </location>
</feature>
<feature type="region of interest" description="Disordered" evidence="1">
    <location>
        <begin position="1005"/>
        <end position="1233"/>
    </location>
</feature>
<comment type="caution">
    <text evidence="3">The sequence shown here is derived from an EMBL/GenBank/DDBJ whole genome shotgun (WGS) entry which is preliminary data.</text>
</comment>
<name>A0AAD7ZFV3_DIPPU</name>
<gene>
    <name evidence="3" type="ORF">L9F63_004755</name>
</gene>
<dbReference type="InterPro" id="IPR055309">
    <property type="entry name" value="Znf318-like"/>
</dbReference>
<dbReference type="InterPro" id="IPR003604">
    <property type="entry name" value="Matrin/U1-like-C_Znf_C2H2"/>
</dbReference>
<evidence type="ECO:0000313" key="3">
    <source>
        <dbReference type="EMBL" id="KAJ9579570.1"/>
    </source>
</evidence>
<feature type="compositionally biased region" description="Basic and acidic residues" evidence="1">
    <location>
        <begin position="740"/>
        <end position="780"/>
    </location>
</feature>
<feature type="compositionally biased region" description="Pro residues" evidence="1">
    <location>
        <begin position="1124"/>
        <end position="1134"/>
    </location>
</feature>
<dbReference type="GO" id="GO:0045892">
    <property type="term" value="P:negative regulation of DNA-templated transcription"/>
    <property type="evidence" value="ECO:0007669"/>
    <property type="project" value="TreeGrafter"/>
</dbReference>
<proteinExistence type="predicted"/>
<reference evidence="3" key="1">
    <citation type="journal article" date="2023" name="IScience">
        <title>Live-bearing cockroach genome reveals convergent evolutionary mechanisms linked to viviparity in insects and beyond.</title>
        <authorList>
            <person name="Fouks B."/>
            <person name="Harrison M.C."/>
            <person name="Mikhailova A.A."/>
            <person name="Marchal E."/>
            <person name="English S."/>
            <person name="Carruthers M."/>
            <person name="Jennings E.C."/>
            <person name="Chiamaka E.L."/>
            <person name="Frigard R.A."/>
            <person name="Pippel M."/>
            <person name="Attardo G.M."/>
            <person name="Benoit J.B."/>
            <person name="Bornberg-Bauer E."/>
            <person name="Tobe S.S."/>
        </authorList>
    </citation>
    <scope>NUCLEOTIDE SEQUENCE</scope>
    <source>
        <strain evidence="3">Stay&amp;Tobe</strain>
    </source>
</reference>
<feature type="compositionally biased region" description="Basic and acidic residues" evidence="1">
    <location>
        <begin position="788"/>
        <end position="824"/>
    </location>
</feature>
<feature type="non-terminal residue" evidence="3">
    <location>
        <position position="1265"/>
    </location>
</feature>
<feature type="region of interest" description="Disordered" evidence="1">
    <location>
        <begin position="405"/>
        <end position="449"/>
    </location>
</feature>
<sequence>VTSSHNSPDPATHSPTILRLICSSKLSKNYRGPRSPPPSPPPRMSISISPERKHERSPSSWRGRAHWERSPSPRRRNSREMSPPRRYWRSSSRDRGSPSRRSRRERSLSPRGRHRRSREWSSSPRRERSHDISDRRDRSLSPRGRHTSFSPPHRSSSRDGSWRNSPGRMPPPPCFSQMPPPQQQSYEVLPPPPQPPNLYSEGNYTGSAQPASYVGPPPPTSASTQPPPPPPPPGYSNYQQYGYDNYYQQHPPPAPNSYSGEYGPPGIPPASWSDGRMVYPDISQPPPVQVPGTSGNQAPGTSVMGGPVDQKSEEAKKEAVKNELIQQKQTLSKQREEYVRKKTLIARELELLKEQEEDLLEEHSRDNDRILKENHKLQLEIQNKLKAINNVIDMLTGIIGDKDQLDDKRKASHKDSDKKKPKTPPETPPHSSESELEGKGDEENSKHSSKDKPVYNYVYYDPEMHWCRVCDVFPRTAKEYLNHLHSTEHKEVTLERKLVDMPWHKNMPDQEVPHIASASTKRTPIRGLQFFISATAWYCKMCDVWIGDLHCASLHLKSKRHSENYAKFTEQNPHWETDWLADRERAYERCAEERRRMKSEKEAMTSEMEQASSSGKHLLEYPLNIKPEAKEEKPEVKAKKKIKEQHKKIKKNCVTALDESKKKKYHKKKQRSKKSHNSPYSSSSSSSSSDSSSSSSSSDERDNLENEDKSKSIRVAMRNKIKDSHQEHVQSRQIPLLPRSRWDSPPEEKAEEIGKGKSEWMRDEHGSKFKQPSGDDKLIREWMSLSKEVTDGEKQLLNSIKDRLRQKQEADKEKEREKRDDRRDSRRSKRQSESPSSPSYRSKKSRSDKSPDERRDRSSRFDRYERHEQAHRSPERPSRRDSSLKSDQKFKEEPDVKLPDRKSELEKKVLAKYDEEEDYDEESAESKFEKQTAESAAKLMKKAKKPPVVTIPKSKLPFIGRMPILKHFAKKKKPDETKSENEDKKDAPEDPLVQAQYKLEFTNVGGKVHIGPQESIGPELPPTEQVQDMDIDEDTSNSDVAPPVIETSVTVEPEPPVQSSSPKKPLTDIPLPKDFQDALNILFPGQETTEKKEESNANPPGVIQSGPKPPSNQQQQQQGHWPPMGGPPMMPPPIQGYSGSPQGPSQMMGPPMMGPVHGLHGPPPPSHMPGPRGMFGPSYGMPGPPGSMMNPQNVPHHPPPPILRGSEPPVRHPPPPPRKVNRPASKAVTQKKETYVKKSDVAGEMSAAELAMLGIDVGDMAAQSF</sequence>
<feature type="compositionally biased region" description="Pro residues" evidence="1">
    <location>
        <begin position="34"/>
        <end position="43"/>
    </location>
</feature>
<dbReference type="InterPro" id="IPR036236">
    <property type="entry name" value="Znf_C2H2_sf"/>
</dbReference>
<feature type="compositionally biased region" description="Basic and acidic residues" evidence="1">
    <location>
        <begin position="720"/>
        <end position="730"/>
    </location>
</feature>
<feature type="compositionally biased region" description="Basic and acidic residues" evidence="1">
    <location>
        <begin position="405"/>
        <end position="418"/>
    </location>
</feature>
<feature type="region of interest" description="Disordered" evidence="1">
    <location>
        <begin position="595"/>
        <end position="947"/>
    </location>
</feature>
<feature type="compositionally biased region" description="Polar residues" evidence="1">
    <location>
        <begin position="1"/>
        <end position="15"/>
    </location>
</feature>
<feature type="compositionally biased region" description="Polar residues" evidence="1">
    <location>
        <begin position="200"/>
        <end position="210"/>
    </location>
</feature>
<feature type="compositionally biased region" description="Low complexity" evidence="1">
    <location>
        <begin position="1169"/>
        <end position="1191"/>
    </location>
</feature>
<feature type="compositionally biased region" description="Basic residues" evidence="1">
    <location>
        <begin position="638"/>
        <end position="651"/>
    </location>
</feature>
<dbReference type="PANTHER" id="PTHR15577:SF2">
    <property type="entry name" value="ZINC FINGER PROTEIN 318"/>
    <property type="match status" value="1"/>
</dbReference>
<dbReference type="GO" id="GO:0045893">
    <property type="term" value="P:positive regulation of DNA-templated transcription"/>
    <property type="evidence" value="ECO:0007669"/>
    <property type="project" value="TreeGrafter"/>
</dbReference>
<evidence type="ECO:0000313" key="4">
    <source>
        <dbReference type="Proteomes" id="UP001233999"/>
    </source>
</evidence>
<dbReference type="GO" id="GO:0008270">
    <property type="term" value="F:zinc ion binding"/>
    <property type="evidence" value="ECO:0007669"/>
    <property type="project" value="InterPro"/>
</dbReference>
<dbReference type="PANTHER" id="PTHR15577">
    <property type="entry name" value="ZINC FINGER CONTAINING PROTEIN"/>
    <property type="match status" value="1"/>
</dbReference>
<feature type="compositionally biased region" description="Basic and acidic residues" evidence="1">
    <location>
        <begin position="698"/>
        <end position="711"/>
    </location>
</feature>
<protein>
    <recommendedName>
        <fullName evidence="2">U1-type domain-containing protein</fullName>
    </recommendedName>
</protein>
<feature type="compositionally biased region" description="Acidic residues" evidence="1">
    <location>
        <begin position="1027"/>
        <end position="1036"/>
    </location>
</feature>
<feature type="compositionally biased region" description="Low complexity" evidence="1">
    <location>
        <begin position="1135"/>
        <end position="1160"/>
    </location>
</feature>
<dbReference type="GO" id="GO:0003676">
    <property type="term" value="F:nucleic acid binding"/>
    <property type="evidence" value="ECO:0007669"/>
    <property type="project" value="InterPro"/>
</dbReference>
<feature type="compositionally biased region" description="Basic and acidic residues" evidence="1">
    <location>
        <begin position="973"/>
        <end position="988"/>
    </location>
</feature>
<dbReference type="Proteomes" id="UP001233999">
    <property type="component" value="Unassembled WGS sequence"/>
</dbReference>
<feature type="domain" description="U1-type" evidence="2">
    <location>
        <begin position="462"/>
        <end position="496"/>
    </location>
</feature>
<feature type="compositionally biased region" description="Polar residues" evidence="1">
    <location>
        <begin position="291"/>
        <end position="300"/>
    </location>
</feature>
<feature type="compositionally biased region" description="Basic and acidic residues" evidence="1">
    <location>
        <begin position="595"/>
        <end position="604"/>
    </location>
</feature>
<dbReference type="SUPFAM" id="SSF57667">
    <property type="entry name" value="beta-beta-alpha zinc fingers"/>
    <property type="match status" value="1"/>
</dbReference>
<organism evidence="3 4">
    <name type="scientific">Diploptera punctata</name>
    <name type="common">Pacific beetle cockroach</name>
    <dbReference type="NCBI Taxonomy" id="6984"/>
    <lineage>
        <taxon>Eukaryota</taxon>
        <taxon>Metazoa</taxon>
        <taxon>Ecdysozoa</taxon>
        <taxon>Arthropoda</taxon>
        <taxon>Hexapoda</taxon>
        <taxon>Insecta</taxon>
        <taxon>Pterygota</taxon>
        <taxon>Neoptera</taxon>
        <taxon>Polyneoptera</taxon>
        <taxon>Dictyoptera</taxon>
        <taxon>Blattodea</taxon>
        <taxon>Blaberoidea</taxon>
        <taxon>Blaberidae</taxon>
        <taxon>Diplopterinae</taxon>
        <taxon>Diploptera</taxon>
    </lineage>
</organism>
<feature type="compositionally biased region" description="Low complexity" evidence="1">
    <location>
        <begin position="681"/>
        <end position="697"/>
    </location>
</feature>
<dbReference type="EMBL" id="JASPKZ010008385">
    <property type="protein sequence ID" value="KAJ9579570.1"/>
    <property type="molecule type" value="Genomic_DNA"/>
</dbReference>
<feature type="compositionally biased region" description="Pro residues" evidence="1">
    <location>
        <begin position="215"/>
        <end position="234"/>
    </location>
</feature>
<feature type="compositionally biased region" description="Basic and acidic residues" evidence="1">
    <location>
        <begin position="627"/>
        <end position="637"/>
    </location>
</feature>
<feature type="compositionally biased region" description="Low complexity" evidence="1">
    <location>
        <begin position="1042"/>
        <end position="1064"/>
    </location>
</feature>
<evidence type="ECO:0000259" key="2">
    <source>
        <dbReference type="SMART" id="SM00451"/>
    </source>
</evidence>
<feature type="compositionally biased region" description="Acidic residues" evidence="1">
    <location>
        <begin position="914"/>
        <end position="923"/>
    </location>
</feature>
<feature type="compositionally biased region" description="Low complexity" evidence="1">
    <location>
        <begin position="1111"/>
        <end position="1123"/>
    </location>
</feature>
<keyword evidence="4" id="KW-1185">Reference proteome</keyword>
<feature type="region of interest" description="Disordered" evidence="1">
    <location>
        <begin position="967"/>
        <end position="992"/>
    </location>
</feature>
<feature type="compositionally biased region" description="Pro residues" evidence="1">
    <location>
        <begin position="168"/>
        <end position="182"/>
    </location>
</feature>
<evidence type="ECO:0000256" key="1">
    <source>
        <dbReference type="SAM" id="MobiDB-lite"/>
    </source>
</evidence>
<feature type="compositionally biased region" description="Low complexity" evidence="1">
    <location>
        <begin position="235"/>
        <end position="249"/>
    </location>
</feature>
<dbReference type="AlphaFoldDB" id="A0AAD7ZFV3"/>
<reference evidence="3" key="2">
    <citation type="submission" date="2023-05" db="EMBL/GenBank/DDBJ databases">
        <authorList>
            <person name="Fouks B."/>
        </authorList>
    </citation>
    <scope>NUCLEOTIDE SEQUENCE</scope>
    <source>
        <strain evidence="3">Stay&amp;Tobe</strain>
        <tissue evidence="3">Testes</tissue>
    </source>
</reference>
<feature type="domain" description="U1-type" evidence="2">
    <location>
        <begin position="534"/>
        <end position="568"/>
    </location>
</feature>
<dbReference type="SMART" id="SM00451">
    <property type="entry name" value="ZnF_U1"/>
    <property type="match status" value="2"/>
</dbReference>
<feature type="region of interest" description="Disordered" evidence="1">
    <location>
        <begin position="1"/>
        <end position="322"/>
    </location>
</feature>
<dbReference type="GO" id="GO:0005654">
    <property type="term" value="C:nucleoplasm"/>
    <property type="evidence" value="ECO:0007669"/>
    <property type="project" value="TreeGrafter"/>
</dbReference>
<feature type="compositionally biased region" description="Basic residues" evidence="1">
    <location>
        <begin position="662"/>
        <end position="676"/>
    </location>
</feature>
<accession>A0AAD7ZFV3</accession>
<feature type="compositionally biased region" description="Basic and acidic residues" evidence="1">
    <location>
        <begin position="432"/>
        <end position="449"/>
    </location>
</feature>
<feature type="compositionally biased region" description="Basic and acidic residues" evidence="1">
    <location>
        <begin position="124"/>
        <end position="140"/>
    </location>
</feature>
<feature type="compositionally biased region" description="Basic and acidic residues" evidence="1">
    <location>
        <begin position="845"/>
        <end position="913"/>
    </location>
</feature>